<evidence type="ECO:0000313" key="1">
    <source>
        <dbReference type="EMBL" id="CAB3388998.1"/>
    </source>
</evidence>
<dbReference type="GO" id="GO:0005634">
    <property type="term" value="C:nucleus"/>
    <property type="evidence" value="ECO:0007669"/>
    <property type="project" value="InterPro"/>
</dbReference>
<organism evidence="1 2">
    <name type="scientific">Cloeon dipterum</name>
    <dbReference type="NCBI Taxonomy" id="197152"/>
    <lineage>
        <taxon>Eukaryota</taxon>
        <taxon>Metazoa</taxon>
        <taxon>Ecdysozoa</taxon>
        <taxon>Arthropoda</taxon>
        <taxon>Hexapoda</taxon>
        <taxon>Insecta</taxon>
        <taxon>Pterygota</taxon>
        <taxon>Palaeoptera</taxon>
        <taxon>Ephemeroptera</taxon>
        <taxon>Pisciforma</taxon>
        <taxon>Baetidae</taxon>
        <taxon>Cloeon</taxon>
    </lineage>
</organism>
<feature type="non-terminal residue" evidence="1">
    <location>
        <position position="124"/>
    </location>
</feature>
<dbReference type="GO" id="GO:0005938">
    <property type="term" value="C:cell cortex"/>
    <property type="evidence" value="ECO:0007669"/>
    <property type="project" value="TreeGrafter"/>
</dbReference>
<comment type="caution">
    <text evidence="1">The sequence shown here is derived from an EMBL/GenBank/DDBJ whole genome shotgun (WGS) entry which is preliminary data.</text>
</comment>
<sequence length="124" mass="13517">MFTLTSEEFFKTSFLKVLCRQLANTVCRTDAESFLVTLDPAQLDIESSDANMGTLSKAFKFASKTRKKVGRAFSFNRTPSKLKRAVSSVMSPFGSSLGNTTPCSQLEHMRLASCTSLASVTSLA</sequence>
<dbReference type="GO" id="GO:0005096">
    <property type="term" value="F:GTPase activator activity"/>
    <property type="evidence" value="ECO:0007669"/>
    <property type="project" value="InterPro"/>
</dbReference>
<name>A0A8S1E392_9INSE</name>
<dbReference type="EMBL" id="CADEPI010001077">
    <property type="protein sequence ID" value="CAB3388998.1"/>
    <property type="molecule type" value="Genomic_DNA"/>
</dbReference>
<gene>
    <name evidence="1" type="ORF">CLODIP_2_CD03439</name>
</gene>
<proteinExistence type="predicted"/>
<dbReference type="GO" id="GO:0007399">
    <property type="term" value="P:nervous system development"/>
    <property type="evidence" value="ECO:0007669"/>
    <property type="project" value="TreeGrafter"/>
</dbReference>
<dbReference type="Proteomes" id="UP000494165">
    <property type="component" value="Unassembled WGS sequence"/>
</dbReference>
<dbReference type="AlphaFoldDB" id="A0A8S1E392"/>
<accession>A0A8S1E392</accession>
<dbReference type="GO" id="GO:0005085">
    <property type="term" value="F:guanyl-nucleotide exchange factor activity"/>
    <property type="evidence" value="ECO:0007669"/>
    <property type="project" value="InterPro"/>
</dbReference>
<dbReference type="GO" id="GO:2000431">
    <property type="term" value="P:regulation of cytokinesis, actomyosin contractile ring assembly"/>
    <property type="evidence" value="ECO:0007669"/>
    <property type="project" value="InterPro"/>
</dbReference>
<reference evidence="1 2" key="1">
    <citation type="submission" date="2020-04" db="EMBL/GenBank/DDBJ databases">
        <authorList>
            <person name="Alioto T."/>
            <person name="Alioto T."/>
            <person name="Gomez Garrido J."/>
        </authorList>
    </citation>
    <scope>NUCLEOTIDE SEQUENCE [LARGE SCALE GENOMIC DNA]</scope>
</reference>
<protein>
    <submittedName>
        <fullName evidence="1">Uncharacterized protein</fullName>
    </submittedName>
</protein>
<evidence type="ECO:0000313" key="2">
    <source>
        <dbReference type="Proteomes" id="UP000494165"/>
    </source>
</evidence>
<dbReference type="PANTHER" id="PTHR16777">
    <property type="entry name" value="PROTEIN ECT2"/>
    <property type="match status" value="1"/>
</dbReference>
<dbReference type="InterPro" id="IPR026817">
    <property type="entry name" value="Ect2"/>
</dbReference>
<dbReference type="GO" id="GO:0000281">
    <property type="term" value="P:mitotic cytokinesis"/>
    <property type="evidence" value="ECO:0007669"/>
    <property type="project" value="TreeGrafter"/>
</dbReference>
<dbReference type="OrthoDB" id="9997817at2759"/>
<keyword evidence="2" id="KW-1185">Reference proteome</keyword>
<dbReference type="PANTHER" id="PTHR16777:SF2">
    <property type="entry name" value="PROTEIN ECT2"/>
    <property type="match status" value="1"/>
</dbReference>